<evidence type="ECO:0008006" key="3">
    <source>
        <dbReference type="Google" id="ProtNLM"/>
    </source>
</evidence>
<reference evidence="2" key="1">
    <citation type="submission" date="2014-05" db="EMBL/GenBank/DDBJ databases">
        <authorList>
            <person name="Kube M."/>
        </authorList>
    </citation>
    <scope>NUCLEOTIDE SEQUENCE [LARGE SCALE GENOMIC DNA]</scope>
</reference>
<dbReference type="KEGG" id="aoc:Aocu_01660"/>
<accession>A0A061AA31</accession>
<protein>
    <recommendedName>
        <fullName evidence="3">Phage metallopeptidase domain-containing protein</fullName>
    </recommendedName>
</protein>
<dbReference type="Proteomes" id="UP000032434">
    <property type="component" value="Chromosome 1"/>
</dbReference>
<gene>
    <name evidence="1" type="ORF">Aocu_01660</name>
</gene>
<dbReference type="STRING" id="35623.Aocu_01660"/>
<dbReference type="AlphaFoldDB" id="A0A061AA31"/>
<dbReference type="EMBL" id="LK028559">
    <property type="protein sequence ID" value="CDR30239.1"/>
    <property type="molecule type" value="Genomic_DNA"/>
</dbReference>
<dbReference type="RefSeq" id="WP_045748814.1">
    <property type="nucleotide sequence ID" value="NZ_FUZK01000002.1"/>
</dbReference>
<name>A0A061AA31_9MOLU</name>
<dbReference type="HOGENOM" id="CLU_1736544_0_0_14"/>
<evidence type="ECO:0000313" key="2">
    <source>
        <dbReference type="Proteomes" id="UP000032434"/>
    </source>
</evidence>
<sequence>MKEKLARFGVDYASKILGLSEIEVHFKPQKFFKCNQTNASFLSDGYYIVISTDWLETANELDILKCSFHETRHAYQRACIDYPEIIYHDPKVVEIWHKDFEDYKRPGHDHYLNQEIEKDAIAFSDRLIEDIIDRANKKGDNNGKSINGF</sequence>
<evidence type="ECO:0000313" key="1">
    <source>
        <dbReference type="EMBL" id="CDR30239.1"/>
    </source>
</evidence>
<dbReference type="OrthoDB" id="411399at2"/>
<dbReference type="InParanoid" id="A0A061AA31"/>
<keyword evidence="2" id="KW-1185">Reference proteome</keyword>
<proteinExistence type="predicted"/>
<dbReference type="PATRIC" id="fig|35623.3.peg.166"/>
<organism evidence="1 2">
    <name type="scientific">Acholeplasma oculi</name>
    <dbReference type="NCBI Taxonomy" id="35623"/>
    <lineage>
        <taxon>Bacteria</taxon>
        <taxon>Bacillati</taxon>
        <taxon>Mycoplasmatota</taxon>
        <taxon>Mollicutes</taxon>
        <taxon>Acholeplasmatales</taxon>
        <taxon>Acholeplasmataceae</taxon>
        <taxon>Acholeplasma</taxon>
    </lineage>
</organism>